<dbReference type="EMBL" id="CM007381">
    <property type="protein sequence ID" value="ONK81089.1"/>
    <property type="molecule type" value="Genomic_DNA"/>
</dbReference>
<dbReference type="Proteomes" id="UP000243459">
    <property type="component" value="Chromosome 1"/>
</dbReference>
<reference evidence="2" key="1">
    <citation type="journal article" date="2017" name="Nat. Commun.">
        <title>The asparagus genome sheds light on the origin and evolution of a young Y chromosome.</title>
        <authorList>
            <person name="Harkess A."/>
            <person name="Zhou J."/>
            <person name="Xu C."/>
            <person name="Bowers J.E."/>
            <person name="Van der Hulst R."/>
            <person name="Ayyampalayam S."/>
            <person name="Mercati F."/>
            <person name="Riccardi P."/>
            <person name="McKain M.R."/>
            <person name="Kakrana A."/>
            <person name="Tang H."/>
            <person name="Ray J."/>
            <person name="Groenendijk J."/>
            <person name="Arikit S."/>
            <person name="Mathioni S.M."/>
            <person name="Nakano M."/>
            <person name="Shan H."/>
            <person name="Telgmann-Rauber A."/>
            <person name="Kanno A."/>
            <person name="Yue Z."/>
            <person name="Chen H."/>
            <person name="Li W."/>
            <person name="Chen Y."/>
            <person name="Xu X."/>
            <person name="Zhang Y."/>
            <person name="Luo S."/>
            <person name="Chen H."/>
            <person name="Gao J."/>
            <person name="Mao Z."/>
            <person name="Pires J.C."/>
            <person name="Luo M."/>
            <person name="Kudrna D."/>
            <person name="Wing R.A."/>
            <person name="Meyers B.C."/>
            <person name="Yi K."/>
            <person name="Kong H."/>
            <person name="Lavrijsen P."/>
            <person name="Sunseri F."/>
            <person name="Falavigna A."/>
            <person name="Ye Y."/>
            <person name="Leebens-Mack J.H."/>
            <person name="Chen G."/>
        </authorList>
    </citation>
    <scope>NUCLEOTIDE SEQUENCE [LARGE SCALE GENOMIC DNA]</scope>
    <source>
        <strain evidence="2">cv. DH0086</strain>
    </source>
</reference>
<proteinExistence type="predicted"/>
<dbReference type="AlphaFoldDB" id="A0A5P1FVF1"/>
<name>A0A5P1FVF1_ASPOF</name>
<evidence type="ECO:0000313" key="1">
    <source>
        <dbReference type="EMBL" id="ONK81089.1"/>
    </source>
</evidence>
<accession>A0A5P1FVF1</accession>
<gene>
    <name evidence="1" type="ORF">A4U43_C01F25160</name>
</gene>
<organism evidence="1 2">
    <name type="scientific">Asparagus officinalis</name>
    <name type="common">Garden asparagus</name>
    <dbReference type="NCBI Taxonomy" id="4686"/>
    <lineage>
        <taxon>Eukaryota</taxon>
        <taxon>Viridiplantae</taxon>
        <taxon>Streptophyta</taxon>
        <taxon>Embryophyta</taxon>
        <taxon>Tracheophyta</taxon>
        <taxon>Spermatophyta</taxon>
        <taxon>Magnoliopsida</taxon>
        <taxon>Liliopsida</taxon>
        <taxon>Asparagales</taxon>
        <taxon>Asparagaceae</taxon>
        <taxon>Asparagoideae</taxon>
        <taxon>Asparagus</taxon>
    </lineage>
</organism>
<sequence>MPVMEKTVLPLTAPHNYTTSLPLALRLRLPLLLKRRHRKRPRKPRRRLERDPPQITLINIELRQSNPDQDLLALDTRQLLHPSGLDEGGDLAGVGGELADLLEVVGRGFLLAEPARGAVVADLFEVARGEEAPREVELAEELGGFWLADVEISAPSRKSTNMILKTNSTDARC</sequence>
<dbReference type="Gramene" id="ONK81089">
    <property type="protein sequence ID" value="ONK81089"/>
    <property type="gene ID" value="A4U43_C01F25160"/>
</dbReference>
<keyword evidence="2" id="KW-1185">Reference proteome</keyword>
<evidence type="ECO:0000313" key="2">
    <source>
        <dbReference type="Proteomes" id="UP000243459"/>
    </source>
</evidence>
<protein>
    <submittedName>
        <fullName evidence="1">Uncharacterized protein</fullName>
    </submittedName>
</protein>